<feature type="domain" description="Penicillin-binding protein transpeptidase" evidence="5">
    <location>
        <begin position="255"/>
        <end position="574"/>
    </location>
</feature>
<proteinExistence type="inferred from homology"/>
<keyword evidence="3 4" id="KW-0472">Membrane</keyword>
<protein>
    <submittedName>
        <fullName evidence="7">Stage V sporulation protein D (Sporulation-specific penicillin-binding protein)</fullName>
    </submittedName>
</protein>
<dbReference type="PANTHER" id="PTHR30627:SF1">
    <property type="entry name" value="PEPTIDOGLYCAN D,D-TRANSPEPTIDASE FTSI"/>
    <property type="match status" value="1"/>
</dbReference>
<sequence>MKGVVEMEGNRKTIKFRILLVCLLIVGLALSITLRLLWIQTVEASDLRKRAEKIWEKEELIEPSRGSITDRNGEPLVRDIVKYIIAADPTQVEDPKKAAEKLSPILNIPRDDLYRKLSNKGLRHVKLMGGGTYKVSRDVQKQVMDLKLEGIYAIPTVGRQYVEGNLAAHVLGFVNLDNSGVGGVEQRYNDQLKGEPGEIRFKKDAKGIRFSDGPEEFRPPRHGEDLILTLDREIQFHVERVLDQAMDRYRAKGATAIVVNPRNGDVLAMANRPTFDPERYATTLETGVNDVNIAISNVYEPGSTFKIVTLAAAIEEGVFHPEQTFQSGSIRVGGRLIRDWNGGRGWGEITYREGVYQSSNVAFVLLGQRLGQDRLIGYIERFGFGRITDSAGRKTGIDLPAEAKGYFFGRRLYESELATTSFGQGIAVTPIQQVMAVSAVANGGTLYKPRVVKAVRDPQTGKLTEYKPKKVTERVISPETAAQVRQILTGVVEQGTGSEAALKEYTVAGKTGTAQKPKNDGGYASDRHFVSFVGFAPAESPQVVVYVALDEPSAESGSVSGGTVAAPVAREILQGTLKALRIKPQLSSLDERVNLD</sequence>
<dbReference type="InterPro" id="IPR001460">
    <property type="entry name" value="PCN-bd_Tpept"/>
</dbReference>
<accession>A0A2T0LH59</accession>
<dbReference type="InterPro" id="IPR050515">
    <property type="entry name" value="Beta-lactam/transpept"/>
</dbReference>
<dbReference type="Pfam" id="PF00905">
    <property type="entry name" value="Transpeptidase"/>
    <property type="match status" value="1"/>
</dbReference>
<dbReference type="PANTHER" id="PTHR30627">
    <property type="entry name" value="PEPTIDOGLYCAN D,D-TRANSPEPTIDASE"/>
    <property type="match status" value="1"/>
</dbReference>
<keyword evidence="4" id="KW-0812">Transmembrane</keyword>
<dbReference type="EMBL" id="PVNE01000005">
    <property type="protein sequence ID" value="PRX41627.1"/>
    <property type="molecule type" value="Genomic_DNA"/>
</dbReference>
<gene>
    <name evidence="7" type="ORF">CLV97_10554</name>
</gene>
<comment type="similarity">
    <text evidence="2">Belongs to the transpeptidase family.</text>
</comment>
<dbReference type="OrthoDB" id="9804124at2"/>
<dbReference type="RefSeq" id="WP_106344363.1">
    <property type="nucleotide sequence ID" value="NZ_PVNE01000005.1"/>
</dbReference>
<dbReference type="InterPro" id="IPR036138">
    <property type="entry name" value="PBP_dimer_sf"/>
</dbReference>
<evidence type="ECO:0000313" key="7">
    <source>
        <dbReference type="EMBL" id="PRX41627.1"/>
    </source>
</evidence>
<evidence type="ECO:0000256" key="2">
    <source>
        <dbReference type="ARBA" id="ARBA00007171"/>
    </source>
</evidence>
<evidence type="ECO:0000256" key="3">
    <source>
        <dbReference type="ARBA" id="ARBA00023136"/>
    </source>
</evidence>
<name>A0A2T0LH59_9BACL</name>
<keyword evidence="4" id="KW-1133">Transmembrane helix</keyword>
<dbReference type="InterPro" id="IPR012338">
    <property type="entry name" value="Beta-lactam/transpept-like"/>
</dbReference>
<evidence type="ECO:0000313" key="8">
    <source>
        <dbReference type="Proteomes" id="UP000237797"/>
    </source>
</evidence>
<dbReference type="GO" id="GO:0008658">
    <property type="term" value="F:penicillin binding"/>
    <property type="evidence" value="ECO:0007669"/>
    <property type="project" value="InterPro"/>
</dbReference>
<dbReference type="SUPFAM" id="SSF56601">
    <property type="entry name" value="beta-lactamase/transpeptidase-like"/>
    <property type="match status" value="1"/>
</dbReference>
<dbReference type="GO" id="GO:0005886">
    <property type="term" value="C:plasma membrane"/>
    <property type="evidence" value="ECO:0007669"/>
    <property type="project" value="TreeGrafter"/>
</dbReference>
<dbReference type="InterPro" id="IPR005311">
    <property type="entry name" value="PBP_dimer"/>
</dbReference>
<dbReference type="GO" id="GO:0071555">
    <property type="term" value="P:cell wall organization"/>
    <property type="evidence" value="ECO:0007669"/>
    <property type="project" value="TreeGrafter"/>
</dbReference>
<dbReference type="Gene3D" id="3.90.1310.10">
    <property type="entry name" value="Penicillin-binding protein 2a (Domain 2)"/>
    <property type="match status" value="1"/>
</dbReference>
<reference evidence="7 8" key="1">
    <citation type="submission" date="2018-03" db="EMBL/GenBank/DDBJ databases">
        <title>Genomic Encyclopedia of Archaeal and Bacterial Type Strains, Phase II (KMG-II): from individual species to whole genera.</title>
        <authorList>
            <person name="Goeker M."/>
        </authorList>
    </citation>
    <scope>NUCLEOTIDE SEQUENCE [LARGE SCALE GENOMIC DNA]</scope>
    <source>
        <strain evidence="7 8">DSM 44946</strain>
    </source>
</reference>
<comment type="subcellular location">
    <subcellularLocation>
        <location evidence="1">Membrane</location>
    </subcellularLocation>
</comment>
<comment type="caution">
    <text evidence="7">The sequence shown here is derived from an EMBL/GenBank/DDBJ whole genome shotgun (WGS) entry which is preliminary data.</text>
</comment>
<dbReference type="Proteomes" id="UP000237797">
    <property type="component" value="Unassembled WGS sequence"/>
</dbReference>
<dbReference type="Gene3D" id="3.40.710.10">
    <property type="entry name" value="DD-peptidase/beta-lactamase superfamily"/>
    <property type="match status" value="1"/>
</dbReference>
<evidence type="ECO:0000259" key="5">
    <source>
        <dbReference type="Pfam" id="PF00905"/>
    </source>
</evidence>
<evidence type="ECO:0000256" key="1">
    <source>
        <dbReference type="ARBA" id="ARBA00004370"/>
    </source>
</evidence>
<evidence type="ECO:0000256" key="4">
    <source>
        <dbReference type="SAM" id="Phobius"/>
    </source>
</evidence>
<dbReference type="Gene3D" id="3.30.450.330">
    <property type="match status" value="1"/>
</dbReference>
<dbReference type="AlphaFoldDB" id="A0A2T0LH59"/>
<organism evidence="7 8">
    <name type="scientific">Planifilum fimeticola</name>
    <dbReference type="NCBI Taxonomy" id="201975"/>
    <lineage>
        <taxon>Bacteria</taxon>
        <taxon>Bacillati</taxon>
        <taxon>Bacillota</taxon>
        <taxon>Bacilli</taxon>
        <taxon>Bacillales</taxon>
        <taxon>Thermoactinomycetaceae</taxon>
        <taxon>Planifilum</taxon>
    </lineage>
</organism>
<evidence type="ECO:0000259" key="6">
    <source>
        <dbReference type="Pfam" id="PF03717"/>
    </source>
</evidence>
<dbReference type="Pfam" id="PF03717">
    <property type="entry name" value="PBP_dimer"/>
    <property type="match status" value="1"/>
</dbReference>
<dbReference type="SUPFAM" id="SSF56519">
    <property type="entry name" value="Penicillin binding protein dimerisation domain"/>
    <property type="match status" value="1"/>
</dbReference>
<keyword evidence="8" id="KW-1185">Reference proteome</keyword>
<feature type="transmembrane region" description="Helical" evidence="4">
    <location>
        <begin position="16"/>
        <end position="38"/>
    </location>
</feature>
<feature type="domain" description="Penicillin-binding protein dimerisation" evidence="6">
    <location>
        <begin position="61"/>
        <end position="207"/>
    </location>
</feature>